<dbReference type="CDD" id="cd06662">
    <property type="entry name" value="SURF1"/>
    <property type="match status" value="1"/>
</dbReference>
<dbReference type="PANTHER" id="PTHR23427:SF2">
    <property type="entry name" value="SURFEIT LOCUS PROTEIN 1"/>
    <property type="match status" value="1"/>
</dbReference>
<feature type="transmembrane region" description="Helical" evidence="6">
    <location>
        <begin position="12"/>
        <end position="34"/>
    </location>
</feature>
<keyword evidence="9" id="KW-1185">Reference proteome</keyword>
<evidence type="ECO:0000256" key="2">
    <source>
        <dbReference type="ARBA" id="ARBA00007165"/>
    </source>
</evidence>
<evidence type="ECO:0000256" key="4">
    <source>
        <dbReference type="ARBA" id="ARBA00022989"/>
    </source>
</evidence>
<evidence type="ECO:0000256" key="6">
    <source>
        <dbReference type="RuleBase" id="RU363076"/>
    </source>
</evidence>
<dbReference type="Proteomes" id="UP000192674">
    <property type="component" value="Unassembled WGS sequence"/>
</dbReference>
<dbReference type="GO" id="GO:0005886">
    <property type="term" value="C:plasma membrane"/>
    <property type="evidence" value="ECO:0007669"/>
    <property type="project" value="UniProtKB-SubCell"/>
</dbReference>
<keyword evidence="3 6" id="KW-0812">Transmembrane</keyword>
<evidence type="ECO:0000256" key="7">
    <source>
        <dbReference type="SAM" id="MobiDB-lite"/>
    </source>
</evidence>
<evidence type="ECO:0000313" key="9">
    <source>
        <dbReference type="Proteomes" id="UP000192674"/>
    </source>
</evidence>
<dbReference type="PANTHER" id="PTHR23427">
    <property type="entry name" value="SURFEIT LOCUS PROTEIN"/>
    <property type="match status" value="1"/>
</dbReference>
<protein>
    <recommendedName>
        <fullName evidence="6">SURF1-like protein</fullName>
    </recommendedName>
</protein>
<dbReference type="PROSITE" id="PS50895">
    <property type="entry name" value="SURF1"/>
    <property type="match status" value="1"/>
</dbReference>
<dbReference type="InterPro" id="IPR002994">
    <property type="entry name" value="Surf1/Shy1"/>
</dbReference>
<dbReference type="RefSeq" id="WP_084429872.1">
    <property type="nucleotide sequence ID" value="NZ_FWXV01000004.1"/>
</dbReference>
<dbReference type="Pfam" id="PF02104">
    <property type="entry name" value="SURF1"/>
    <property type="match status" value="1"/>
</dbReference>
<gene>
    <name evidence="8" type="ORF">SAMN05661093_05499</name>
</gene>
<proteinExistence type="inferred from homology"/>
<keyword evidence="6" id="KW-1003">Cell membrane</keyword>
<evidence type="ECO:0000256" key="3">
    <source>
        <dbReference type="ARBA" id="ARBA00022692"/>
    </source>
</evidence>
<keyword evidence="4 6" id="KW-1133">Transmembrane helix</keyword>
<dbReference type="AlphaFoldDB" id="A0A1W2F364"/>
<dbReference type="OrthoDB" id="9807214at2"/>
<organism evidence="8 9">
    <name type="scientific">Kibdelosporangium aridum</name>
    <dbReference type="NCBI Taxonomy" id="2030"/>
    <lineage>
        <taxon>Bacteria</taxon>
        <taxon>Bacillati</taxon>
        <taxon>Actinomycetota</taxon>
        <taxon>Actinomycetes</taxon>
        <taxon>Pseudonocardiales</taxon>
        <taxon>Pseudonocardiaceae</taxon>
        <taxon>Kibdelosporangium</taxon>
    </lineage>
</organism>
<accession>A0A1W2F364</accession>
<dbReference type="InterPro" id="IPR045214">
    <property type="entry name" value="Surf1/Surf4"/>
</dbReference>
<dbReference type="EMBL" id="FWXV01000004">
    <property type="protein sequence ID" value="SMD16399.1"/>
    <property type="molecule type" value="Genomic_DNA"/>
</dbReference>
<evidence type="ECO:0000256" key="5">
    <source>
        <dbReference type="ARBA" id="ARBA00023136"/>
    </source>
</evidence>
<comment type="similarity">
    <text evidence="2 6">Belongs to the SURF1 family.</text>
</comment>
<evidence type="ECO:0000313" key="8">
    <source>
        <dbReference type="EMBL" id="SMD16399.1"/>
    </source>
</evidence>
<name>A0A1W2F364_KIBAR</name>
<feature type="region of interest" description="Disordered" evidence="7">
    <location>
        <begin position="237"/>
        <end position="263"/>
    </location>
</feature>
<keyword evidence="5 6" id="KW-0472">Membrane</keyword>
<sequence length="263" mass="29660">MRLRNLLRPGWLGLTALVIIFATACFTLLAPWQFHRHEARKTQNDEITASRTAEPQPWQPGVTEWRLVTATGEFLQQNEVIARLRTVQGEPAFEVMVPFRLTDGRIVLVDRGFLRPQQSKVPAYAPPPVGQTQILARQRNDERNPDNRDAFVDESGKRQVWAVDSRTVARATGLRIEPGYLQLEIKTPGVLGPLPLPELDAGPYFSYALQWIAFGAMAVLGWLYFTWRELLPGGTLSTERPKKKSVAEMVAEEEAAEREKATT</sequence>
<feature type="transmembrane region" description="Helical" evidence="6">
    <location>
        <begin position="204"/>
        <end position="225"/>
    </location>
</feature>
<comment type="subcellular location">
    <subcellularLocation>
        <location evidence="6">Cell membrane</location>
        <topology evidence="6">Multi-pass membrane protein</topology>
    </subcellularLocation>
    <subcellularLocation>
        <location evidence="1">Membrane</location>
    </subcellularLocation>
</comment>
<reference evidence="8 9" key="1">
    <citation type="submission" date="2017-04" db="EMBL/GenBank/DDBJ databases">
        <authorList>
            <person name="Afonso C.L."/>
            <person name="Miller P.J."/>
            <person name="Scott M.A."/>
            <person name="Spackman E."/>
            <person name="Goraichik I."/>
            <person name="Dimitrov K.M."/>
            <person name="Suarez D.L."/>
            <person name="Swayne D.E."/>
        </authorList>
    </citation>
    <scope>NUCLEOTIDE SEQUENCE [LARGE SCALE GENOMIC DNA]</scope>
    <source>
        <strain evidence="8 9">DSM 43828</strain>
    </source>
</reference>
<evidence type="ECO:0000256" key="1">
    <source>
        <dbReference type="ARBA" id="ARBA00004370"/>
    </source>
</evidence>
<dbReference type="PROSITE" id="PS51257">
    <property type="entry name" value="PROKAR_LIPOPROTEIN"/>
    <property type="match status" value="1"/>
</dbReference>